<evidence type="ECO:0000256" key="3">
    <source>
        <dbReference type="ARBA" id="ARBA00023186"/>
    </source>
</evidence>
<dbReference type="EMBL" id="JSZA02000037">
    <property type="protein sequence ID" value="KHD05380.1"/>
    <property type="molecule type" value="Genomic_DNA"/>
</dbReference>
<organism evidence="6 7">
    <name type="scientific">Candidatus Thiomargarita nelsonii</name>
    <dbReference type="NCBI Taxonomy" id="1003181"/>
    <lineage>
        <taxon>Bacteria</taxon>
        <taxon>Pseudomonadati</taxon>
        <taxon>Pseudomonadota</taxon>
        <taxon>Gammaproteobacteria</taxon>
        <taxon>Thiotrichales</taxon>
        <taxon>Thiotrichaceae</taxon>
        <taxon>Thiomargarita</taxon>
    </lineage>
</organism>
<dbReference type="SMART" id="SM01086">
    <property type="entry name" value="ClpB_D2-small"/>
    <property type="match status" value="1"/>
</dbReference>
<comment type="caution">
    <text evidence="6">The sequence shown here is derived from an EMBL/GenBank/DDBJ whole genome shotgun (WGS) entry which is preliminary data.</text>
</comment>
<evidence type="ECO:0000256" key="2">
    <source>
        <dbReference type="ARBA" id="ARBA00022840"/>
    </source>
</evidence>
<dbReference type="CDD" id="cd19499">
    <property type="entry name" value="RecA-like_ClpB_Hsp104-like"/>
    <property type="match status" value="1"/>
</dbReference>
<dbReference type="Pfam" id="PF07724">
    <property type="entry name" value="AAA_2"/>
    <property type="match status" value="1"/>
</dbReference>
<dbReference type="GO" id="GO:0034605">
    <property type="term" value="P:cellular response to heat"/>
    <property type="evidence" value="ECO:0007669"/>
    <property type="project" value="TreeGrafter"/>
</dbReference>
<proteinExistence type="predicted"/>
<dbReference type="InterPro" id="IPR001270">
    <property type="entry name" value="ClpA/B"/>
</dbReference>
<dbReference type="Gene3D" id="3.40.50.300">
    <property type="entry name" value="P-loop containing nucleotide triphosphate hydrolases"/>
    <property type="match status" value="2"/>
</dbReference>
<evidence type="ECO:0000256" key="1">
    <source>
        <dbReference type="ARBA" id="ARBA00022741"/>
    </source>
</evidence>
<reference evidence="6 7" key="1">
    <citation type="journal article" date="2016" name="Front. Microbiol.">
        <title>Single-Cell (Meta-)Genomics of a Dimorphic Candidatus Thiomargarita nelsonii Reveals Genomic Plasticity.</title>
        <authorList>
            <person name="Flood B.E."/>
            <person name="Fliss P."/>
            <person name="Jones D.S."/>
            <person name="Dick G.J."/>
            <person name="Jain S."/>
            <person name="Kaster A.K."/>
            <person name="Winkel M."/>
            <person name="Mussmann M."/>
            <person name="Bailey J."/>
        </authorList>
    </citation>
    <scope>NUCLEOTIDE SEQUENCE [LARGE SCALE GENOMIC DNA]</scope>
    <source>
        <strain evidence="6">Hydrate Ridge</strain>
    </source>
</reference>
<dbReference type="GO" id="GO:0005737">
    <property type="term" value="C:cytoplasm"/>
    <property type="evidence" value="ECO:0007669"/>
    <property type="project" value="TreeGrafter"/>
</dbReference>
<dbReference type="InterPro" id="IPR003959">
    <property type="entry name" value="ATPase_AAA_core"/>
</dbReference>
<dbReference type="Pfam" id="PF10431">
    <property type="entry name" value="ClpB_D2-small"/>
    <property type="match status" value="1"/>
</dbReference>
<feature type="domain" description="AAA+ ATPase" evidence="4">
    <location>
        <begin position="219"/>
        <end position="333"/>
    </location>
</feature>
<dbReference type="PRINTS" id="PR00300">
    <property type="entry name" value="CLPPROTEASEA"/>
</dbReference>
<name>A0A0A6PJG5_9GAMM</name>
<dbReference type="InterPro" id="IPR050130">
    <property type="entry name" value="ClpA_ClpB"/>
</dbReference>
<dbReference type="InterPro" id="IPR003593">
    <property type="entry name" value="AAA+_ATPase"/>
</dbReference>
<gene>
    <name evidence="6" type="ORF">PN36_11905</name>
</gene>
<dbReference type="InterPro" id="IPR019489">
    <property type="entry name" value="Clp_ATPase_C"/>
</dbReference>
<dbReference type="GO" id="GO:0005524">
    <property type="term" value="F:ATP binding"/>
    <property type="evidence" value="ECO:0007669"/>
    <property type="project" value="UniProtKB-KW"/>
</dbReference>
<evidence type="ECO:0000259" key="5">
    <source>
        <dbReference type="SMART" id="SM01086"/>
    </source>
</evidence>
<evidence type="ECO:0008006" key="8">
    <source>
        <dbReference type="Google" id="ProtNLM"/>
    </source>
</evidence>
<evidence type="ECO:0000313" key="6">
    <source>
        <dbReference type="EMBL" id="KHD05380.1"/>
    </source>
</evidence>
<dbReference type="Proteomes" id="UP000030428">
    <property type="component" value="Unassembled WGS sequence"/>
</dbReference>
<evidence type="ECO:0000259" key="4">
    <source>
        <dbReference type="SMART" id="SM00382"/>
    </source>
</evidence>
<feature type="domain" description="AAA+ ATPase" evidence="4">
    <location>
        <begin position="494"/>
        <end position="650"/>
    </location>
</feature>
<dbReference type="AlphaFoldDB" id="A0A0A6PJG5"/>
<protein>
    <recommendedName>
        <fullName evidence="8">ATP-dependent Clp protease ATP-binding subunit</fullName>
    </recommendedName>
</protein>
<keyword evidence="3" id="KW-0143">Chaperone</keyword>
<dbReference type="Gene3D" id="1.10.8.60">
    <property type="match status" value="2"/>
</dbReference>
<evidence type="ECO:0000313" key="7">
    <source>
        <dbReference type="Proteomes" id="UP000030428"/>
    </source>
</evidence>
<dbReference type="GO" id="GO:0016887">
    <property type="term" value="F:ATP hydrolysis activity"/>
    <property type="evidence" value="ECO:0007669"/>
    <property type="project" value="InterPro"/>
</dbReference>
<keyword evidence="1" id="KW-0547">Nucleotide-binding</keyword>
<dbReference type="SUPFAM" id="SSF52540">
    <property type="entry name" value="P-loop containing nucleoside triphosphate hydrolases"/>
    <property type="match status" value="2"/>
</dbReference>
<dbReference type="InterPro" id="IPR027417">
    <property type="entry name" value="P-loop_NTPase"/>
</dbReference>
<sequence>MEIYRYPLLCWKLTEKAICGRLVGTDYELVNAQIPKLEAHFAEHLQREYTKNLYLPDPMPDARLKKLNVNVRPAYEEETGIFPAGHILNIPVAAVYGSTKEGYAECYMPLLDQHFYFYKPEQLRSLIEYFARDYFNNMTPEALHRYLILGEPWLEEVTVRVKARDVRRAQGAQNREETKTLQQVADKFPRKTKGSGIAPETAWERSELVATLLEKLETERASVVLIGTQGIGKTAILLEAARKFLALTKNNSQGPQFFWRTTPQRMIAGARYLGEWQETCEELMEELQRTGDILWINDFVHLFAVGGDGPEDSIAAFMLPNLRQGRIQIVSELTQQEWERVRQRLPGFAAHFHVLSIPKLSKKQIFKIMRLFTEYVQKQLQITIEESALNFAYRLLDRYLRYEAFPGKIINFLTRCVNDVHVQNQKVIENENVLTQFVQKTGLPTFLLRDDIQLDTAALHDYFTQRIIGQSQAIERVSEVVMLFKAGLNDPNKPIATLLFAGPTGVGKTACARALAAYFFGQGQTLNPLIRLDMSEFQHPVQVERVLGGGDKPGKLIREVRERPFSVVLLDEIEKAHPIFFDVLLNVMDEGILVDGNGRVTDFRNVILIMTSNLGARQSKRISFVKQRDDNEIGGAVRSFFRPEFYNRIDQVVTFQALDAAMVAEITRKELAAVTEREGFQERGLNLTFTPKLVEHLAQAGFEPEYGARPLQRTIERLVVAKLAEFLLQHLDVRDVGLLVDWGEMGVIVKSQS</sequence>
<dbReference type="PANTHER" id="PTHR11638:SF18">
    <property type="entry name" value="HEAT SHOCK PROTEIN 104"/>
    <property type="match status" value="1"/>
</dbReference>
<keyword evidence="2" id="KW-0067">ATP-binding</keyword>
<feature type="domain" description="Clp ATPase C-terminal" evidence="5">
    <location>
        <begin position="658"/>
        <end position="750"/>
    </location>
</feature>
<dbReference type="PANTHER" id="PTHR11638">
    <property type="entry name" value="ATP-DEPENDENT CLP PROTEASE"/>
    <property type="match status" value="1"/>
</dbReference>
<accession>A0A0A6PJG5</accession>
<dbReference type="SMART" id="SM00382">
    <property type="entry name" value="AAA"/>
    <property type="match status" value="2"/>
</dbReference>
<keyword evidence="7" id="KW-1185">Reference proteome</keyword>